<reference evidence="1 2" key="1">
    <citation type="submission" date="2024-04" db="EMBL/GenBank/DDBJ databases">
        <title>Tritrichomonas musculus Genome.</title>
        <authorList>
            <person name="Alves-Ferreira E."/>
            <person name="Grigg M."/>
            <person name="Lorenzi H."/>
            <person name="Galac M."/>
        </authorList>
    </citation>
    <scope>NUCLEOTIDE SEQUENCE [LARGE SCALE GENOMIC DNA]</scope>
    <source>
        <strain evidence="1 2">EAF2021</strain>
    </source>
</reference>
<proteinExistence type="predicted"/>
<dbReference type="Gene3D" id="3.80.10.10">
    <property type="entry name" value="Ribonuclease Inhibitor"/>
    <property type="match status" value="1"/>
</dbReference>
<accession>A0ABR2IEH4</accession>
<name>A0ABR2IEH4_9EUKA</name>
<dbReference type="EMBL" id="JAPFFF010000018">
    <property type="protein sequence ID" value="KAK8861169.1"/>
    <property type="molecule type" value="Genomic_DNA"/>
</dbReference>
<dbReference type="Proteomes" id="UP001470230">
    <property type="component" value="Unassembled WGS sequence"/>
</dbReference>
<evidence type="ECO:0000313" key="2">
    <source>
        <dbReference type="Proteomes" id="UP001470230"/>
    </source>
</evidence>
<sequence>MDENNKIVKEDNIIYCLNEDDKTANVIDNDKACHEIIIPRSIEYEEEEFIITAIKENSFKNSKITSINFPIDSELKIIAKDAFTDSELKQIWISSSVVELEKRCFYHAHRLRKVTTMRNNQF</sequence>
<dbReference type="InterPro" id="IPR032675">
    <property type="entry name" value="LRR_dom_sf"/>
</dbReference>
<dbReference type="InterPro" id="IPR026906">
    <property type="entry name" value="LRR_5"/>
</dbReference>
<evidence type="ECO:0000313" key="1">
    <source>
        <dbReference type="EMBL" id="KAK8861169.1"/>
    </source>
</evidence>
<comment type="caution">
    <text evidence="1">The sequence shown here is derived from an EMBL/GenBank/DDBJ whole genome shotgun (WGS) entry which is preliminary data.</text>
</comment>
<organism evidence="1 2">
    <name type="scientific">Tritrichomonas musculus</name>
    <dbReference type="NCBI Taxonomy" id="1915356"/>
    <lineage>
        <taxon>Eukaryota</taxon>
        <taxon>Metamonada</taxon>
        <taxon>Parabasalia</taxon>
        <taxon>Tritrichomonadida</taxon>
        <taxon>Tritrichomonadidae</taxon>
        <taxon>Tritrichomonas</taxon>
    </lineage>
</organism>
<protein>
    <submittedName>
        <fullName evidence="1">Uncharacterized protein</fullName>
    </submittedName>
</protein>
<gene>
    <name evidence="1" type="ORF">M9Y10_012864</name>
</gene>
<dbReference type="Pfam" id="PF13306">
    <property type="entry name" value="LRR_5"/>
    <property type="match status" value="1"/>
</dbReference>
<keyword evidence="2" id="KW-1185">Reference proteome</keyword>